<evidence type="ECO:0000313" key="3">
    <source>
        <dbReference type="EMBL" id="ABN68363.2"/>
    </source>
</evidence>
<dbReference type="KEGG" id="pic:PICST_33591"/>
<feature type="compositionally biased region" description="Basic and acidic residues" evidence="2">
    <location>
        <begin position="81"/>
        <end position="90"/>
    </location>
</feature>
<dbReference type="FunCoup" id="A3LZL9">
    <property type="interactions" value="89"/>
</dbReference>
<evidence type="ECO:0000313" key="4">
    <source>
        <dbReference type="Proteomes" id="UP000002258"/>
    </source>
</evidence>
<dbReference type="Proteomes" id="UP000002258">
    <property type="component" value="Chromosome 7"/>
</dbReference>
<name>A3LZL9_PICST</name>
<accession>A3LZL9</accession>
<feature type="compositionally biased region" description="Low complexity" evidence="2">
    <location>
        <begin position="97"/>
        <end position="114"/>
    </location>
</feature>
<evidence type="ECO:0000256" key="2">
    <source>
        <dbReference type="SAM" id="MobiDB-lite"/>
    </source>
</evidence>
<dbReference type="eggNOG" id="ENOG502T57P">
    <property type="taxonomic scope" value="Eukaryota"/>
</dbReference>
<protein>
    <submittedName>
        <fullName evidence="3">Uncharacterized protein</fullName>
    </submittedName>
</protein>
<feature type="compositionally biased region" description="Polar residues" evidence="2">
    <location>
        <begin position="115"/>
        <end position="129"/>
    </location>
</feature>
<dbReference type="InParanoid" id="A3LZL9"/>
<keyword evidence="1" id="KW-0175">Coiled coil</keyword>
<evidence type="ECO:0000256" key="1">
    <source>
        <dbReference type="SAM" id="Coils"/>
    </source>
</evidence>
<feature type="region of interest" description="Disordered" evidence="2">
    <location>
        <begin position="69"/>
        <end position="131"/>
    </location>
</feature>
<keyword evidence="4" id="KW-1185">Reference proteome</keyword>
<proteinExistence type="predicted"/>
<dbReference type="GeneID" id="4840567"/>
<feature type="coiled-coil region" evidence="1">
    <location>
        <begin position="187"/>
        <end position="239"/>
    </location>
</feature>
<sequence>MKHKLGCDDLEIPTAKKTHTSQLPDELDLIFSDMLPAESSIYLSSSERLAIDAEIDQALSGFDFSTVDQQEQMSENQTETSTKEESHEELDTLITASNESKPQSSNVSSSSENSTPFDSPETITTSITYNEEDIKKHTTEINKETLASIKHSMVNTSKVMSLFTTLKVTYLKLCKEFNYLLQKFNENEKIKIELINENNELRKLLTEIITKRELERKRAKELESKNGVLELKLMEKELKTN</sequence>
<dbReference type="STRING" id="322104.A3LZL9"/>
<gene>
    <name evidence="3" type="ORF">PICST_33591</name>
</gene>
<reference evidence="3 4" key="1">
    <citation type="journal article" date="2007" name="Nat. Biotechnol.">
        <title>Genome sequence of the lignocellulose-bioconverting and xylose-fermenting yeast Pichia stipitis.</title>
        <authorList>
            <person name="Jeffries T.W."/>
            <person name="Grigoriev I.V."/>
            <person name="Grimwood J."/>
            <person name="Laplaza J.M."/>
            <person name="Aerts A."/>
            <person name="Salamov A."/>
            <person name="Schmutz J."/>
            <person name="Lindquist E."/>
            <person name="Dehal P."/>
            <person name="Shapiro H."/>
            <person name="Jin Y.S."/>
            <person name="Passoth V."/>
            <person name="Richardson P.M."/>
        </authorList>
    </citation>
    <scope>NUCLEOTIDE SEQUENCE [LARGE SCALE GENOMIC DNA]</scope>
    <source>
        <strain evidence="4">ATCC 58785 / CBS 6054 / NBRC 10063 / NRRL Y-11545</strain>
    </source>
</reference>
<dbReference type="EMBL" id="CP000501">
    <property type="protein sequence ID" value="ABN68363.2"/>
    <property type="molecule type" value="Genomic_DNA"/>
</dbReference>
<dbReference type="AlphaFoldDB" id="A3LZL9"/>
<dbReference type="OrthoDB" id="4088185at2759"/>
<dbReference type="RefSeq" id="XP_001386392.2">
    <property type="nucleotide sequence ID" value="XM_001386355.1"/>
</dbReference>
<organism evidence="3 4">
    <name type="scientific">Scheffersomyces stipitis (strain ATCC 58785 / CBS 6054 / NBRC 10063 / NRRL Y-11545)</name>
    <name type="common">Yeast</name>
    <name type="synonym">Pichia stipitis</name>
    <dbReference type="NCBI Taxonomy" id="322104"/>
    <lineage>
        <taxon>Eukaryota</taxon>
        <taxon>Fungi</taxon>
        <taxon>Dikarya</taxon>
        <taxon>Ascomycota</taxon>
        <taxon>Saccharomycotina</taxon>
        <taxon>Pichiomycetes</taxon>
        <taxon>Debaryomycetaceae</taxon>
        <taxon>Scheffersomyces</taxon>
    </lineage>
</organism>
<dbReference type="HOGENOM" id="CLU_1152151_0_0_1"/>